<protein>
    <recommendedName>
        <fullName evidence="7">NADH-quinone oxidoreductase subunit N</fullName>
        <ecNumber evidence="7">7.1.1.-</ecNumber>
    </recommendedName>
    <alternativeName>
        <fullName evidence="7">NADH dehydrogenase I subunit N</fullName>
    </alternativeName>
    <alternativeName>
        <fullName evidence="7">NDH-1 subunit N</fullName>
    </alternativeName>
</protein>
<comment type="subunit">
    <text evidence="7">NDH-1 is composed of 14 different subunits. Subunits NuoA, H, J, K, L, M, N constitute the membrane sector of the complex.</text>
</comment>
<dbReference type="Pfam" id="PF01059">
    <property type="entry name" value="Oxidored_q5_N"/>
    <property type="match status" value="1"/>
</dbReference>
<dbReference type="NCBIfam" id="NF004442">
    <property type="entry name" value="PRK05777.1-5"/>
    <property type="match status" value="1"/>
</dbReference>
<feature type="transmembrane region" description="Helical" evidence="7">
    <location>
        <begin position="324"/>
        <end position="346"/>
    </location>
</feature>
<comment type="function">
    <text evidence="7">NDH-1 shuttles electrons from NADH, via FMN and iron-sulfur (Fe-S) centers, to quinones in the respiratory chain. The immediate electron acceptor for the enzyme in this species is believed to be ubiquinone. Couples the redox reaction to proton translocation (for every two electrons transferred, four hydrogen ions are translocated across the cytoplasmic membrane), and thus conserves the redox energy in a proton gradient.</text>
</comment>
<keyword evidence="6 7" id="KW-0472">Membrane</keyword>
<feature type="transmembrane region" description="Helical" evidence="7">
    <location>
        <begin position="126"/>
        <end position="145"/>
    </location>
</feature>
<sequence>MTLSTLLTIAVPEIIILIAAMSVLLLGVFYKNTTSLFGITQLTLLIAAYFTAQLPIDLKLTAFNEMFIADSLSMFLKLLSYFALSLVLIYSRSFLQSRNLHNGEFYALTLFALLGINLIISSYHLLSLYMGLELLSLSLYTLVAFDRNRPEATEAAMKYFVLGAVASGFLLYGFSMLYGITGSLQIAEISSRLSDASINPVVLSFALVFVVVGIAFKFGAAPFQLWVPDVYQGSATPITMFIGSVPKFASVAMLIRLLFQGLDHMVLDWQAMLLIMAIVSMLFGNITAIAQTKIKRLLAYSAISHVGFMFLGLATGTITGIASALMYIAVYVLMTLASFGLIIHLSNQGKELDQITDLSGLGKQKPWCAFLLLLIFLSLAGIPPTIGFYAKFSIIQATIQFGWIWPAVIAVMSALIGIFYYLRIIKVAYFDEPGKNLNQVSKSSNNELSVTLSINTISLLIIGLFPSSLMDIATLTSALIF</sequence>
<dbReference type="OrthoDB" id="9768329at2"/>
<evidence type="ECO:0000256" key="4">
    <source>
        <dbReference type="ARBA" id="ARBA00022989"/>
    </source>
</evidence>
<keyword evidence="7" id="KW-0813">Transport</keyword>
<dbReference type="EC" id="7.1.1.-" evidence="7"/>
<dbReference type="PANTHER" id="PTHR22773">
    <property type="entry name" value="NADH DEHYDROGENASE"/>
    <property type="match status" value="1"/>
</dbReference>
<reference evidence="11 12" key="1">
    <citation type="submission" date="2015-03" db="EMBL/GenBank/DDBJ databases">
        <title>Comparative analysis of the OM43 clade including a novel species from Red Sea uncovers genomic and metabolic diversity among marine methylotrophs.</title>
        <authorList>
            <person name="Jimenez-Infante F."/>
            <person name="Ngugi D.K."/>
            <person name="Vinu M."/>
            <person name="Alam I."/>
            <person name="Kamau A."/>
            <person name="Blom J."/>
            <person name="Bajic V.B."/>
            <person name="Stingl U."/>
        </authorList>
    </citation>
    <scope>NUCLEOTIDE SEQUENCE [LARGE SCALE GENOMIC DNA]</scope>
    <source>
        <strain evidence="11 12">MBRSH7</strain>
    </source>
</reference>
<comment type="subcellular location">
    <subcellularLocation>
        <location evidence="7">Cell membrane</location>
        <topology evidence="7">Multi-pass membrane protein</topology>
    </subcellularLocation>
    <subcellularLocation>
        <location evidence="1">Endomembrane system</location>
        <topology evidence="1">Multi-pass membrane protein</topology>
    </subcellularLocation>
    <subcellularLocation>
        <location evidence="8">Membrane</location>
        <topology evidence="8">Multi-pass membrane protein</topology>
    </subcellularLocation>
</comment>
<feature type="domain" description="NADH:quinone oxidoreductase/Mrp antiporter transmembrane" evidence="9">
    <location>
        <begin position="122"/>
        <end position="416"/>
    </location>
</feature>
<keyword evidence="7 11" id="KW-0830">Ubiquinone</keyword>
<comment type="similarity">
    <text evidence="7">Belongs to the complex I subunit 2 family.</text>
</comment>
<dbReference type="HAMAP" id="MF_00445">
    <property type="entry name" value="NDH1_NuoN_1"/>
    <property type="match status" value="1"/>
</dbReference>
<evidence type="ECO:0000256" key="8">
    <source>
        <dbReference type="RuleBase" id="RU000320"/>
    </source>
</evidence>
<dbReference type="GO" id="GO:0050136">
    <property type="term" value="F:NADH dehydrogenase (quinone) (non-electrogenic) activity"/>
    <property type="evidence" value="ECO:0007669"/>
    <property type="project" value="UniProtKB-UniRule"/>
</dbReference>
<evidence type="ECO:0000256" key="2">
    <source>
        <dbReference type="ARBA" id="ARBA00022692"/>
    </source>
</evidence>
<evidence type="ECO:0000256" key="5">
    <source>
        <dbReference type="ARBA" id="ARBA00023027"/>
    </source>
</evidence>
<dbReference type="EMBL" id="CP011002">
    <property type="protein sequence ID" value="AKO66192.1"/>
    <property type="molecule type" value="Genomic_DNA"/>
</dbReference>
<dbReference type="NCBIfam" id="TIGR01770">
    <property type="entry name" value="NDH_I_N"/>
    <property type="match status" value="1"/>
</dbReference>
<accession>A0A0H4JCF9</accession>
<evidence type="ECO:0000259" key="9">
    <source>
        <dbReference type="Pfam" id="PF00361"/>
    </source>
</evidence>
<evidence type="ECO:0000256" key="7">
    <source>
        <dbReference type="HAMAP-Rule" id="MF_00445"/>
    </source>
</evidence>
<feature type="transmembrane region" description="Helical" evidence="7">
    <location>
        <begin position="271"/>
        <end position="290"/>
    </location>
</feature>
<dbReference type="GO" id="GO:0005886">
    <property type="term" value="C:plasma membrane"/>
    <property type="evidence" value="ECO:0007669"/>
    <property type="project" value="UniProtKB-SubCell"/>
</dbReference>
<evidence type="ECO:0000256" key="6">
    <source>
        <dbReference type="ARBA" id="ARBA00023136"/>
    </source>
</evidence>
<dbReference type="Pfam" id="PF00361">
    <property type="entry name" value="Proton_antipo_M"/>
    <property type="match status" value="1"/>
</dbReference>
<dbReference type="PRINTS" id="PR01434">
    <property type="entry name" value="NADHDHGNASE5"/>
</dbReference>
<keyword evidence="12" id="KW-1185">Reference proteome</keyword>
<feature type="transmembrane region" description="Helical" evidence="7">
    <location>
        <begin position="238"/>
        <end position="259"/>
    </location>
</feature>
<name>A0A0H4JCF9_9PROT</name>
<organism evidence="11 12">
    <name type="scientific">Methylophilales bacterium MBRS-H7</name>
    <dbReference type="NCBI Taxonomy" id="1623450"/>
    <lineage>
        <taxon>Bacteria</taxon>
        <taxon>Pseudomonadati</taxon>
        <taxon>Pseudomonadota</taxon>
        <taxon>Betaproteobacteria</taxon>
        <taxon>Nitrosomonadales</taxon>
        <taxon>OM43 clade</taxon>
    </lineage>
</organism>
<feature type="transmembrane region" description="Helical" evidence="7">
    <location>
        <begin position="402"/>
        <end position="422"/>
    </location>
</feature>
<dbReference type="GO" id="GO:0048038">
    <property type="term" value="F:quinone binding"/>
    <property type="evidence" value="ECO:0007669"/>
    <property type="project" value="UniProtKB-KW"/>
</dbReference>
<keyword evidence="2 7" id="KW-0812">Transmembrane</keyword>
<evidence type="ECO:0000256" key="3">
    <source>
        <dbReference type="ARBA" id="ARBA00022967"/>
    </source>
</evidence>
<dbReference type="PATRIC" id="fig|1623450.3.peg.1155"/>
<feature type="transmembrane region" description="Helical" evidence="7">
    <location>
        <begin position="36"/>
        <end position="52"/>
    </location>
</feature>
<feature type="transmembrane region" description="Helical" evidence="7">
    <location>
        <begin position="72"/>
        <end position="91"/>
    </location>
</feature>
<proteinExistence type="inferred from homology"/>
<keyword evidence="7" id="KW-1003">Cell membrane</keyword>
<evidence type="ECO:0000259" key="10">
    <source>
        <dbReference type="Pfam" id="PF01059"/>
    </source>
</evidence>
<feature type="transmembrane region" description="Helical" evidence="7">
    <location>
        <begin position="157"/>
        <end position="181"/>
    </location>
</feature>
<feature type="transmembrane region" description="Helical" evidence="7">
    <location>
        <begin position="201"/>
        <end position="226"/>
    </location>
</feature>
<dbReference type="GO" id="GO:0008137">
    <property type="term" value="F:NADH dehydrogenase (ubiquinone) activity"/>
    <property type="evidence" value="ECO:0007669"/>
    <property type="project" value="InterPro"/>
</dbReference>
<gene>
    <name evidence="7" type="primary">nuoN</name>
    <name evidence="11" type="ORF">VI33_05815</name>
</gene>
<dbReference type="AlphaFoldDB" id="A0A0H4JCF9"/>
<feature type="transmembrane region" description="Helical" evidence="7">
    <location>
        <begin position="457"/>
        <end position="480"/>
    </location>
</feature>
<comment type="catalytic activity">
    <reaction evidence="7">
        <text>a quinone + NADH + 5 H(+)(in) = a quinol + NAD(+) + 4 H(+)(out)</text>
        <dbReference type="Rhea" id="RHEA:57888"/>
        <dbReference type="ChEBI" id="CHEBI:15378"/>
        <dbReference type="ChEBI" id="CHEBI:24646"/>
        <dbReference type="ChEBI" id="CHEBI:57540"/>
        <dbReference type="ChEBI" id="CHEBI:57945"/>
        <dbReference type="ChEBI" id="CHEBI:132124"/>
    </reaction>
</comment>
<feature type="transmembrane region" description="Helical" evidence="7">
    <location>
        <begin position="103"/>
        <end position="120"/>
    </location>
</feature>
<feature type="transmembrane region" description="Helical" evidence="7">
    <location>
        <begin position="367"/>
        <end position="390"/>
    </location>
</feature>
<dbReference type="GO" id="GO:0042773">
    <property type="term" value="P:ATP synthesis coupled electron transport"/>
    <property type="evidence" value="ECO:0007669"/>
    <property type="project" value="InterPro"/>
</dbReference>
<evidence type="ECO:0000313" key="12">
    <source>
        <dbReference type="Proteomes" id="UP000066549"/>
    </source>
</evidence>
<dbReference type="InterPro" id="IPR000260">
    <property type="entry name" value="NADH4_N"/>
</dbReference>
<feature type="transmembrane region" description="Helical" evidence="7">
    <location>
        <begin position="297"/>
        <end position="318"/>
    </location>
</feature>
<dbReference type="Proteomes" id="UP000066549">
    <property type="component" value="Chromosome"/>
</dbReference>
<feature type="domain" description="NADH:ubiquinone oxidoreductase chain 4 N-terminal" evidence="10">
    <location>
        <begin position="16"/>
        <end position="115"/>
    </location>
</feature>
<dbReference type="GO" id="GO:0012505">
    <property type="term" value="C:endomembrane system"/>
    <property type="evidence" value="ECO:0007669"/>
    <property type="project" value="UniProtKB-SubCell"/>
</dbReference>
<feature type="transmembrane region" description="Helical" evidence="7">
    <location>
        <begin position="6"/>
        <end position="29"/>
    </location>
</feature>
<dbReference type="InterPro" id="IPR010096">
    <property type="entry name" value="NADH-Q_OxRdtase_suN/2"/>
</dbReference>
<evidence type="ECO:0000313" key="11">
    <source>
        <dbReference type="EMBL" id="AKO66192.1"/>
    </source>
</evidence>
<keyword evidence="4 7" id="KW-1133">Transmembrane helix</keyword>
<keyword evidence="5 7" id="KW-0520">NAD</keyword>
<evidence type="ECO:0000256" key="1">
    <source>
        <dbReference type="ARBA" id="ARBA00004127"/>
    </source>
</evidence>
<keyword evidence="3 7" id="KW-1278">Translocase</keyword>
<keyword evidence="7" id="KW-0874">Quinone</keyword>
<dbReference type="InterPro" id="IPR001750">
    <property type="entry name" value="ND/Mrp_TM"/>
</dbReference>